<dbReference type="Proteomes" id="UP001143330">
    <property type="component" value="Unassembled WGS sequence"/>
</dbReference>
<keyword evidence="1" id="KW-0489">Methyltransferase</keyword>
<dbReference type="PANTHER" id="PTHR12049">
    <property type="entry name" value="PROTEIN ARGININE METHYLTRANSFERASE NDUFAF7, MITOCHONDRIAL"/>
    <property type="match status" value="1"/>
</dbReference>
<dbReference type="SUPFAM" id="SSF53335">
    <property type="entry name" value="S-adenosyl-L-methionine-dependent methyltransferases"/>
    <property type="match status" value="1"/>
</dbReference>
<evidence type="ECO:0000313" key="4">
    <source>
        <dbReference type="Proteomes" id="UP001143330"/>
    </source>
</evidence>
<dbReference type="Gene3D" id="3.40.50.12710">
    <property type="match status" value="1"/>
</dbReference>
<keyword evidence="2" id="KW-0808">Transferase</keyword>
<proteinExistence type="predicted"/>
<accession>A0A9W6K313</accession>
<evidence type="ECO:0000256" key="2">
    <source>
        <dbReference type="ARBA" id="ARBA00022679"/>
    </source>
</evidence>
<comment type="caution">
    <text evidence="3">The sequence shown here is derived from an EMBL/GenBank/DDBJ whole genome shotgun (WGS) entry which is preliminary data.</text>
</comment>
<dbReference type="EMBL" id="BSFM01000021">
    <property type="protein sequence ID" value="GLK86569.1"/>
    <property type="molecule type" value="Genomic_DNA"/>
</dbReference>
<evidence type="ECO:0000256" key="1">
    <source>
        <dbReference type="ARBA" id="ARBA00022603"/>
    </source>
</evidence>
<gene>
    <name evidence="3" type="ORF">GCM10017653_46390</name>
</gene>
<keyword evidence="4" id="KW-1185">Reference proteome</keyword>
<dbReference type="InterPro" id="IPR038375">
    <property type="entry name" value="NDUFAF7_sf"/>
</dbReference>
<organism evidence="3 4">
    <name type="scientific">Ancylobacter defluvii</name>
    <dbReference type="NCBI Taxonomy" id="1282440"/>
    <lineage>
        <taxon>Bacteria</taxon>
        <taxon>Pseudomonadati</taxon>
        <taxon>Pseudomonadota</taxon>
        <taxon>Alphaproteobacteria</taxon>
        <taxon>Hyphomicrobiales</taxon>
        <taxon>Xanthobacteraceae</taxon>
        <taxon>Ancylobacter</taxon>
    </lineage>
</organism>
<dbReference type="Pfam" id="PF02636">
    <property type="entry name" value="Methyltransf_28"/>
    <property type="match status" value="1"/>
</dbReference>
<dbReference type="GO" id="GO:0035243">
    <property type="term" value="F:protein-arginine omega-N symmetric methyltransferase activity"/>
    <property type="evidence" value="ECO:0007669"/>
    <property type="project" value="TreeGrafter"/>
</dbReference>
<evidence type="ECO:0000313" key="3">
    <source>
        <dbReference type="EMBL" id="GLK86569.1"/>
    </source>
</evidence>
<dbReference type="GO" id="GO:0032259">
    <property type="term" value="P:methylation"/>
    <property type="evidence" value="ECO:0007669"/>
    <property type="project" value="UniProtKB-KW"/>
</dbReference>
<dbReference type="RefSeq" id="WP_213363622.1">
    <property type="nucleotide sequence ID" value="NZ_BSFM01000021.1"/>
</dbReference>
<sequence>MSEAPTPLAHELAARIAGDGPLTVADYMAECLLHPRHGYYSTREPFGQGGDFVTAPEISQMFGELVGLWAADSWIRLGSPAPFILAELGPGRGTLMADALRAVRIVPGFLDAARLVLVEASPRLRAVQKRALAGHAVEWADRVEDLPAGPLILIANEFVDALPIRQFLRMPEGIAERMVGLDGACPPGSDALAFGLRPGARLDAAAERRLLAAPAGALLEICPLGQSVAAHVGARLARDGGAALFIDYGHKGEHEPSGGFGDTLQALRAHVYDHPLAHPGEADLTAHVDFAALAIAARRNGARAFGPICQGDLLERLGLHARAERLKRNAGPEAAAAIDAAALRLAGTHQQGMGALFKALALVHPSLGAPAGFAAGEEFVENIGDETA</sequence>
<reference evidence="3" key="1">
    <citation type="journal article" date="2014" name="Int. J. Syst. Evol. Microbiol.">
        <title>Complete genome sequence of Corynebacterium casei LMG S-19264T (=DSM 44701T), isolated from a smear-ripened cheese.</title>
        <authorList>
            <consortium name="US DOE Joint Genome Institute (JGI-PGF)"/>
            <person name="Walter F."/>
            <person name="Albersmeier A."/>
            <person name="Kalinowski J."/>
            <person name="Ruckert C."/>
        </authorList>
    </citation>
    <scope>NUCLEOTIDE SEQUENCE</scope>
    <source>
        <strain evidence="3">VKM B-2789</strain>
    </source>
</reference>
<reference evidence="3" key="2">
    <citation type="submission" date="2023-01" db="EMBL/GenBank/DDBJ databases">
        <authorList>
            <person name="Sun Q."/>
            <person name="Evtushenko L."/>
        </authorList>
    </citation>
    <scope>NUCLEOTIDE SEQUENCE</scope>
    <source>
        <strain evidence="3">VKM B-2789</strain>
    </source>
</reference>
<dbReference type="AlphaFoldDB" id="A0A9W6K313"/>
<protein>
    <submittedName>
        <fullName evidence="3">ATP synthase subunit beta</fullName>
    </submittedName>
</protein>
<dbReference type="PANTHER" id="PTHR12049:SF7">
    <property type="entry name" value="PROTEIN ARGININE METHYLTRANSFERASE NDUFAF7, MITOCHONDRIAL"/>
    <property type="match status" value="1"/>
</dbReference>
<dbReference type="InterPro" id="IPR003788">
    <property type="entry name" value="NDUFAF7"/>
</dbReference>
<name>A0A9W6K313_9HYPH</name>
<dbReference type="InterPro" id="IPR029063">
    <property type="entry name" value="SAM-dependent_MTases_sf"/>
</dbReference>